<dbReference type="EMBL" id="JAANQT010001235">
    <property type="protein sequence ID" value="KAG1305981.1"/>
    <property type="molecule type" value="Genomic_DNA"/>
</dbReference>
<organism evidence="2 3">
    <name type="scientific">Rhizopus oryzae</name>
    <name type="common">Mucormycosis agent</name>
    <name type="synonym">Rhizopus arrhizus var. delemar</name>
    <dbReference type="NCBI Taxonomy" id="64495"/>
    <lineage>
        <taxon>Eukaryota</taxon>
        <taxon>Fungi</taxon>
        <taxon>Fungi incertae sedis</taxon>
        <taxon>Mucoromycota</taxon>
        <taxon>Mucoromycotina</taxon>
        <taxon>Mucoromycetes</taxon>
        <taxon>Mucorales</taxon>
        <taxon>Mucorineae</taxon>
        <taxon>Rhizopodaceae</taxon>
        <taxon>Rhizopus</taxon>
    </lineage>
</organism>
<reference evidence="2" key="1">
    <citation type="journal article" date="2020" name="Microb. Genom.">
        <title>Genetic diversity of clinical and environmental Mucorales isolates obtained from an investigation of mucormycosis cases among solid organ transplant recipients.</title>
        <authorList>
            <person name="Nguyen M.H."/>
            <person name="Kaul D."/>
            <person name="Muto C."/>
            <person name="Cheng S.J."/>
            <person name="Richter R.A."/>
            <person name="Bruno V.M."/>
            <person name="Liu G."/>
            <person name="Beyhan S."/>
            <person name="Sundermann A.J."/>
            <person name="Mounaud S."/>
            <person name="Pasculle A.W."/>
            <person name="Nierman W.C."/>
            <person name="Driscoll E."/>
            <person name="Cumbie R."/>
            <person name="Clancy C.J."/>
            <person name="Dupont C.L."/>
        </authorList>
    </citation>
    <scope>NUCLEOTIDE SEQUENCE</scope>
    <source>
        <strain evidence="2">GL11</strain>
    </source>
</reference>
<dbReference type="AlphaFoldDB" id="A0A9P7BQQ9"/>
<evidence type="ECO:0000256" key="1">
    <source>
        <dbReference type="SAM" id="MobiDB-lite"/>
    </source>
</evidence>
<gene>
    <name evidence="2" type="ORF">G6F64_007945</name>
</gene>
<feature type="compositionally biased region" description="Basic and acidic residues" evidence="1">
    <location>
        <begin position="1"/>
        <end position="11"/>
    </location>
</feature>
<evidence type="ECO:0000313" key="3">
    <source>
        <dbReference type="Proteomes" id="UP000716291"/>
    </source>
</evidence>
<keyword evidence="3" id="KW-1185">Reference proteome</keyword>
<dbReference type="Proteomes" id="UP000716291">
    <property type="component" value="Unassembled WGS sequence"/>
</dbReference>
<protein>
    <submittedName>
        <fullName evidence="2">Uncharacterized protein</fullName>
    </submittedName>
</protein>
<comment type="caution">
    <text evidence="2">The sequence shown here is derived from an EMBL/GenBank/DDBJ whole genome shotgun (WGS) entry which is preliminary data.</text>
</comment>
<dbReference type="OrthoDB" id="2248298at2759"/>
<proteinExistence type="predicted"/>
<sequence length="266" mass="30696">MEEESKKRSLDENEEESSLTSANAVVEEEEVTIETIRSINKQYNQSLFDTVNSFNPNPDIAKSFVKNGKRFGYHTPSENLILPKKPALNQSDHGSLRDLFEIRLSSDSIVYCDSDTQKLYEDYRDDEDRNVFIKGREGAISFLNEALNENNFMDTRKLWAMPGEGKFIDMMRHVLTDYYQGCRRATSINTNQERTFFCEVIIPIFKNFGIMIGSLSGSWRERQLVELRRIWLPLKDFWVSGINKKLLDGILTNEAESMAIMLKSSG</sequence>
<accession>A0A9P7BQQ9</accession>
<name>A0A9P7BQQ9_RHIOR</name>
<evidence type="ECO:0000313" key="2">
    <source>
        <dbReference type="EMBL" id="KAG1305981.1"/>
    </source>
</evidence>
<feature type="region of interest" description="Disordered" evidence="1">
    <location>
        <begin position="1"/>
        <end position="26"/>
    </location>
</feature>